<dbReference type="Pfam" id="PF22725">
    <property type="entry name" value="GFO_IDH_MocA_C3"/>
    <property type="match status" value="1"/>
</dbReference>
<feature type="domain" description="Gfo/Idh/MocA-like oxidoreductase N-terminal" evidence="1">
    <location>
        <begin position="3"/>
        <end position="116"/>
    </location>
</feature>
<reference evidence="3" key="2">
    <citation type="journal article" date="2021" name="PeerJ">
        <title>Extensive microbial diversity within the chicken gut microbiome revealed by metagenomics and culture.</title>
        <authorList>
            <person name="Gilroy R."/>
            <person name="Ravi A."/>
            <person name="Getino M."/>
            <person name="Pursley I."/>
            <person name="Horton D.L."/>
            <person name="Alikhan N.F."/>
            <person name="Baker D."/>
            <person name="Gharbi K."/>
            <person name="Hall N."/>
            <person name="Watson M."/>
            <person name="Adriaenssens E.M."/>
            <person name="Foster-Nyarko E."/>
            <person name="Jarju S."/>
            <person name="Secka A."/>
            <person name="Antonio M."/>
            <person name="Oren A."/>
            <person name="Chaudhuri R.R."/>
            <person name="La Ragione R."/>
            <person name="Hildebrand F."/>
            <person name="Pallen M.J."/>
        </authorList>
    </citation>
    <scope>NUCLEOTIDE SEQUENCE</scope>
    <source>
        <strain evidence="3">ChiSjej4B22-9803</strain>
    </source>
</reference>
<reference evidence="3" key="1">
    <citation type="submission" date="2020-10" db="EMBL/GenBank/DDBJ databases">
        <authorList>
            <person name="Gilroy R."/>
        </authorList>
    </citation>
    <scope>NUCLEOTIDE SEQUENCE</scope>
    <source>
        <strain evidence="3">ChiSjej4B22-9803</strain>
    </source>
</reference>
<evidence type="ECO:0000313" key="4">
    <source>
        <dbReference type="Proteomes" id="UP000824111"/>
    </source>
</evidence>
<evidence type="ECO:0000259" key="2">
    <source>
        <dbReference type="Pfam" id="PF22725"/>
    </source>
</evidence>
<dbReference type="InterPro" id="IPR055170">
    <property type="entry name" value="GFO_IDH_MocA-like_dom"/>
</dbReference>
<dbReference type="Gene3D" id="3.40.50.720">
    <property type="entry name" value="NAD(P)-binding Rossmann-like Domain"/>
    <property type="match status" value="1"/>
</dbReference>
<accession>A0A9D1LUB1</accession>
<evidence type="ECO:0000259" key="1">
    <source>
        <dbReference type="Pfam" id="PF01408"/>
    </source>
</evidence>
<sequence length="335" mass="36694">MKNACVVGYGAIGPVHAEALAACENANLYAVCDIDAARLQTCIDTYGIIGYNDFAQMLKDPKVEVVHICTPHYLHKEMAVKALLAGKDAVLEKPAAIDSAELAELRRAYAASGRKLCLMLQNRTNESIALLKHLIETDASLGNLTGIAAFMTWYRDEAYYNSAAWRGTWKYEGGGALINQAVHLIDLVAYLGGGIEKVRGSISTKLLDGCIEVEDTADALFHLKNGIRACFYAANTYTQNAPFHLELDFENARLRYADNRLYKITADAAKVLAADDIHAPGKIYWGSGHQNVINHFYHALEHGGAYIDFNDGLNTMEALFAVYESARHGGTEITI</sequence>
<feature type="domain" description="GFO/IDH/MocA-like oxidoreductase" evidence="2">
    <location>
        <begin position="131"/>
        <end position="254"/>
    </location>
</feature>
<proteinExistence type="predicted"/>
<dbReference type="SUPFAM" id="SSF51735">
    <property type="entry name" value="NAD(P)-binding Rossmann-fold domains"/>
    <property type="match status" value="1"/>
</dbReference>
<gene>
    <name evidence="3" type="ORF">IAB04_02080</name>
</gene>
<dbReference type="Gene3D" id="3.30.360.10">
    <property type="entry name" value="Dihydrodipicolinate Reductase, domain 2"/>
    <property type="match status" value="1"/>
</dbReference>
<protein>
    <submittedName>
        <fullName evidence="3">Gfo/Idh/MocA family oxidoreductase</fullName>
    </submittedName>
</protein>
<organism evidence="3 4">
    <name type="scientific">Candidatus Avimonoglobus intestinipullorum</name>
    <dbReference type="NCBI Taxonomy" id="2840699"/>
    <lineage>
        <taxon>Bacteria</taxon>
        <taxon>Bacillati</taxon>
        <taxon>Bacillota</taxon>
        <taxon>Clostridia</taxon>
        <taxon>Eubacteriales</taxon>
        <taxon>Candidatus Avimonoglobus</taxon>
    </lineage>
</organism>
<dbReference type="AlphaFoldDB" id="A0A9D1LUB1"/>
<dbReference type="InterPro" id="IPR000683">
    <property type="entry name" value="Gfo/Idh/MocA-like_OxRdtase_N"/>
</dbReference>
<dbReference type="InterPro" id="IPR052515">
    <property type="entry name" value="Gfo/Idh/MocA_Oxidoreductase"/>
</dbReference>
<dbReference type="SUPFAM" id="SSF55347">
    <property type="entry name" value="Glyceraldehyde-3-phosphate dehydrogenase-like, C-terminal domain"/>
    <property type="match status" value="1"/>
</dbReference>
<comment type="caution">
    <text evidence="3">The sequence shown here is derived from an EMBL/GenBank/DDBJ whole genome shotgun (WGS) entry which is preliminary data.</text>
</comment>
<dbReference type="PANTHER" id="PTHR43249:SF1">
    <property type="entry name" value="D-GLUCOSIDE 3-DEHYDROGENASE"/>
    <property type="match status" value="1"/>
</dbReference>
<dbReference type="InterPro" id="IPR036291">
    <property type="entry name" value="NAD(P)-bd_dom_sf"/>
</dbReference>
<dbReference type="Pfam" id="PF01408">
    <property type="entry name" value="GFO_IDH_MocA"/>
    <property type="match status" value="1"/>
</dbReference>
<name>A0A9D1LUB1_9FIRM</name>
<evidence type="ECO:0000313" key="3">
    <source>
        <dbReference type="EMBL" id="HIU48132.1"/>
    </source>
</evidence>
<dbReference type="EMBL" id="DVND01000052">
    <property type="protein sequence ID" value="HIU48132.1"/>
    <property type="molecule type" value="Genomic_DNA"/>
</dbReference>
<dbReference type="GO" id="GO:0000166">
    <property type="term" value="F:nucleotide binding"/>
    <property type="evidence" value="ECO:0007669"/>
    <property type="project" value="InterPro"/>
</dbReference>
<dbReference type="Proteomes" id="UP000824111">
    <property type="component" value="Unassembled WGS sequence"/>
</dbReference>
<dbReference type="PANTHER" id="PTHR43249">
    <property type="entry name" value="UDP-N-ACETYL-2-AMINO-2-DEOXY-D-GLUCURONATE OXIDASE"/>
    <property type="match status" value="1"/>
</dbReference>